<dbReference type="EMBL" id="BFEA01000023">
    <property type="protein sequence ID" value="GBG61809.1"/>
    <property type="molecule type" value="Genomic_DNA"/>
</dbReference>
<evidence type="ECO:0000313" key="3">
    <source>
        <dbReference type="Proteomes" id="UP000265515"/>
    </source>
</evidence>
<dbReference type="AlphaFoldDB" id="A0A388JVG4"/>
<dbReference type="Gramene" id="GBG61809">
    <property type="protein sequence ID" value="GBG61809"/>
    <property type="gene ID" value="CBR_g23767"/>
</dbReference>
<keyword evidence="3" id="KW-1185">Reference proteome</keyword>
<feature type="compositionally biased region" description="Low complexity" evidence="1">
    <location>
        <begin position="58"/>
        <end position="68"/>
    </location>
</feature>
<gene>
    <name evidence="2" type="ORF">CBR_g23767</name>
</gene>
<proteinExistence type="predicted"/>
<evidence type="ECO:0000313" key="2">
    <source>
        <dbReference type="EMBL" id="GBG61809.1"/>
    </source>
</evidence>
<feature type="compositionally biased region" description="Polar residues" evidence="1">
    <location>
        <begin position="76"/>
        <end position="94"/>
    </location>
</feature>
<comment type="caution">
    <text evidence="2">The sequence shown here is derived from an EMBL/GenBank/DDBJ whole genome shotgun (WGS) entry which is preliminary data.</text>
</comment>
<sequence length="109" mass="11089">MAMIGRALQRLIASPAIAGDAARTTAAAAGLCRHVESSVLAQRGALSGGGSAAHQNYSTNNSGSGNTGVESDRARNSNPDAQQMTFPMSGTLNKVKSVRGGIDRSKTVC</sequence>
<dbReference type="Proteomes" id="UP000265515">
    <property type="component" value="Unassembled WGS sequence"/>
</dbReference>
<accession>A0A388JVG4</accession>
<reference evidence="2 3" key="1">
    <citation type="journal article" date="2018" name="Cell">
        <title>The Chara Genome: Secondary Complexity and Implications for Plant Terrestrialization.</title>
        <authorList>
            <person name="Nishiyama T."/>
            <person name="Sakayama H."/>
            <person name="Vries J.D."/>
            <person name="Buschmann H."/>
            <person name="Saint-Marcoux D."/>
            <person name="Ullrich K.K."/>
            <person name="Haas F.B."/>
            <person name="Vanderstraeten L."/>
            <person name="Becker D."/>
            <person name="Lang D."/>
            <person name="Vosolsobe S."/>
            <person name="Rombauts S."/>
            <person name="Wilhelmsson P.K.I."/>
            <person name="Janitza P."/>
            <person name="Kern R."/>
            <person name="Heyl A."/>
            <person name="Rumpler F."/>
            <person name="Villalobos L.I.A.C."/>
            <person name="Clay J.M."/>
            <person name="Skokan R."/>
            <person name="Toyoda A."/>
            <person name="Suzuki Y."/>
            <person name="Kagoshima H."/>
            <person name="Schijlen E."/>
            <person name="Tajeshwar N."/>
            <person name="Catarino B."/>
            <person name="Hetherington A.J."/>
            <person name="Saltykova A."/>
            <person name="Bonnot C."/>
            <person name="Breuninger H."/>
            <person name="Symeonidi A."/>
            <person name="Radhakrishnan G.V."/>
            <person name="Van Nieuwerburgh F."/>
            <person name="Deforce D."/>
            <person name="Chang C."/>
            <person name="Karol K.G."/>
            <person name="Hedrich R."/>
            <person name="Ulvskov P."/>
            <person name="Glockner G."/>
            <person name="Delwiche C.F."/>
            <person name="Petrasek J."/>
            <person name="Van de Peer Y."/>
            <person name="Friml J."/>
            <person name="Beilby M."/>
            <person name="Dolan L."/>
            <person name="Kohara Y."/>
            <person name="Sugano S."/>
            <person name="Fujiyama A."/>
            <person name="Delaux P.-M."/>
            <person name="Quint M."/>
            <person name="TheiBen G."/>
            <person name="Hagemann M."/>
            <person name="Harholt J."/>
            <person name="Dunand C."/>
            <person name="Zachgo S."/>
            <person name="Langdale J."/>
            <person name="Maumus F."/>
            <person name="Straeten D.V.D."/>
            <person name="Gould S.B."/>
            <person name="Rensing S.A."/>
        </authorList>
    </citation>
    <scope>NUCLEOTIDE SEQUENCE [LARGE SCALE GENOMIC DNA]</scope>
    <source>
        <strain evidence="2 3">S276</strain>
    </source>
</reference>
<evidence type="ECO:0000256" key="1">
    <source>
        <dbReference type="SAM" id="MobiDB-lite"/>
    </source>
</evidence>
<feature type="region of interest" description="Disordered" evidence="1">
    <location>
        <begin position="45"/>
        <end position="109"/>
    </location>
</feature>
<protein>
    <submittedName>
        <fullName evidence="2">Uncharacterized protein</fullName>
    </submittedName>
</protein>
<name>A0A388JVG4_CHABU</name>
<organism evidence="2 3">
    <name type="scientific">Chara braunii</name>
    <name type="common">Braun's stonewort</name>
    <dbReference type="NCBI Taxonomy" id="69332"/>
    <lineage>
        <taxon>Eukaryota</taxon>
        <taxon>Viridiplantae</taxon>
        <taxon>Streptophyta</taxon>
        <taxon>Charophyceae</taxon>
        <taxon>Charales</taxon>
        <taxon>Characeae</taxon>
        <taxon>Chara</taxon>
    </lineage>
</organism>